<keyword evidence="16" id="KW-1185">Reference proteome</keyword>
<evidence type="ECO:0000256" key="8">
    <source>
        <dbReference type="ARBA" id="ARBA00023136"/>
    </source>
</evidence>
<dbReference type="InterPro" id="IPR027027">
    <property type="entry name" value="GOSR2/Membrin/Bos1"/>
</dbReference>
<dbReference type="AlphaFoldDB" id="A0A066VWT9"/>
<organism evidence="15 16">
    <name type="scientific">Tilletiaria anomala (strain ATCC 24038 / CBS 436.72 / UBC 951)</name>
    <dbReference type="NCBI Taxonomy" id="1037660"/>
    <lineage>
        <taxon>Eukaryota</taxon>
        <taxon>Fungi</taxon>
        <taxon>Dikarya</taxon>
        <taxon>Basidiomycota</taxon>
        <taxon>Ustilaginomycotina</taxon>
        <taxon>Exobasidiomycetes</taxon>
        <taxon>Georgefischeriales</taxon>
        <taxon>Tilletiariaceae</taxon>
        <taxon>Tilletiaria</taxon>
    </lineage>
</organism>
<dbReference type="GeneID" id="25262548"/>
<comment type="caution">
    <text evidence="15">The sequence shown here is derived from an EMBL/GenBank/DDBJ whole genome shotgun (WGS) entry which is preliminary data.</text>
</comment>
<dbReference type="GO" id="GO:0000139">
    <property type="term" value="C:Golgi membrane"/>
    <property type="evidence" value="ECO:0007669"/>
    <property type="project" value="UniProtKB-SubCell"/>
</dbReference>
<comment type="subcellular location">
    <subcellularLocation>
        <location evidence="1">Endoplasmic reticulum membrane</location>
        <topology evidence="1">Single-pass type IV membrane protein</topology>
    </subcellularLocation>
    <subcellularLocation>
        <location evidence="2">Golgi apparatus membrane</location>
        <topology evidence="2">Single-pass type IV membrane protein</topology>
    </subcellularLocation>
</comment>
<dbReference type="PANTHER" id="PTHR21230:SF1">
    <property type="entry name" value="GOLGI SNAP RECEPTOR COMPLEX MEMBER 2"/>
    <property type="match status" value="1"/>
</dbReference>
<evidence type="ECO:0000256" key="3">
    <source>
        <dbReference type="ARBA" id="ARBA00022448"/>
    </source>
</evidence>
<evidence type="ECO:0000256" key="10">
    <source>
        <dbReference type="ARBA" id="ARBA00040957"/>
    </source>
</evidence>
<dbReference type="GO" id="GO:0006888">
    <property type="term" value="P:endoplasmic reticulum to Golgi vesicle-mediated transport"/>
    <property type="evidence" value="ECO:0007669"/>
    <property type="project" value="TreeGrafter"/>
</dbReference>
<protein>
    <recommendedName>
        <fullName evidence="10 11">Protein transport protein BOS1</fullName>
    </recommendedName>
</protein>
<evidence type="ECO:0000256" key="13">
    <source>
        <dbReference type="SAM" id="MobiDB-lite"/>
    </source>
</evidence>
<evidence type="ECO:0000313" key="15">
    <source>
        <dbReference type="EMBL" id="KDN43010.1"/>
    </source>
</evidence>
<feature type="region of interest" description="Disordered" evidence="13">
    <location>
        <begin position="110"/>
        <end position="130"/>
    </location>
</feature>
<evidence type="ECO:0000256" key="9">
    <source>
        <dbReference type="ARBA" id="ARBA00037983"/>
    </source>
</evidence>
<dbReference type="GO" id="GO:0000149">
    <property type="term" value="F:SNARE binding"/>
    <property type="evidence" value="ECO:0007669"/>
    <property type="project" value="TreeGrafter"/>
</dbReference>
<keyword evidence="5 11" id="KW-0653">Protein transport</keyword>
<proteinExistence type="inferred from homology"/>
<dbReference type="GO" id="GO:0015031">
    <property type="term" value="P:protein transport"/>
    <property type="evidence" value="ECO:0007669"/>
    <property type="project" value="UniProtKB-KW"/>
</dbReference>
<reference evidence="15 16" key="1">
    <citation type="submission" date="2014-05" db="EMBL/GenBank/DDBJ databases">
        <title>Draft genome sequence of a rare smut relative, Tilletiaria anomala UBC 951.</title>
        <authorList>
            <consortium name="DOE Joint Genome Institute"/>
            <person name="Toome M."/>
            <person name="Kuo A."/>
            <person name="Henrissat B."/>
            <person name="Lipzen A."/>
            <person name="Tritt A."/>
            <person name="Yoshinaga Y."/>
            <person name="Zane M."/>
            <person name="Barry K."/>
            <person name="Grigoriev I.V."/>
            <person name="Spatafora J.W."/>
            <person name="Aimea M.C."/>
        </authorList>
    </citation>
    <scope>NUCLEOTIDE SEQUENCE [LARGE SCALE GENOMIC DNA]</scope>
    <source>
        <strain evidence="15 16">UBC 951</strain>
    </source>
</reference>
<dbReference type="GO" id="GO:0012507">
    <property type="term" value="C:ER to Golgi transport vesicle membrane"/>
    <property type="evidence" value="ECO:0007669"/>
    <property type="project" value="TreeGrafter"/>
</dbReference>
<evidence type="ECO:0000256" key="5">
    <source>
        <dbReference type="ARBA" id="ARBA00022927"/>
    </source>
</evidence>
<evidence type="ECO:0000256" key="6">
    <source>
        <dbReference type="ARBA" id="ARBA00022989"/>
    </source>
</evidence>
<feature type="transmembrane region" description="Helical" evidence="14">
    <location>
        <begin position="247"/>
        <end position="264"/>
    </location>
</feature>
<sequence length="268" mass="29606">MNSLYNLALRQSSSLQADLARLDSDTSGTSSAALQGQLTATFSAFSRTVDDYEGMAKRELVQSKQEKALERVKKFRDEEKELKTQFERLKNRAKLVPLVNTNGLTAGNAAGSSSSYNLRSPTSPGFQGVAESPYASLHARGSSNPGPDPRSAYKMNASAAAMFGNVGTGSGYSARESHALREHSFIEQTENQLDAFISQGKEVWENLVEQRQILKGTRRKLLDAANTLGLSRDVIGYIERRSTQDNIIFMIGAIFTLVCFYYIYKWFG</sequence>
<dbReference type="RefSeq" id="XP_013242247.1">
    <property type="nucleotide sequence ID" value="XM_013386793.1"/>
</dbReference>
<dbReference type="FunCoup" id="A0A066VWT9">
    <property type="interactions" value="506"/>
</dbReference>
<evidence type="ECO:0000256" key="12">
    <source>
        <dbReference type="SAM" id="Coils"/>
    </source>
</evidence>
<accession>A0A066VWT9</accession>
<dbReference type="GO" id="GO:0005484">
    <property type="term" value="F:SNAP receptor activity"/>
    <property type="evidence" value="ECO:0007669"/>
    <property type="project" value="InterPro"/>
</dbReference>
<keyword evidence="3 11" id="KW-0813">Transport</keyword>
<evidence type="ECO:0000256" key="1">
    <source>
        <dbReference type="ARBA" id="ARBA00004163"/>
    </source>
</evidence>
<feature type="coiled-coil region" evidence="12">
    <location>
        <begin position="65"/>
        <end position="92"/>
    </location>
</feature>
<dbReference type="CDD" id="cd15863">
    <property type="entry name" value="SNARE_GS27"/>
    <property type="match status" value="1"/>
</dbReference>
<dbReference type="InParanoid" id="A0A066VWT9"/>
<keyword evidence="7" id="KW-0333">Golgi apparatus</keyword>
<dbReference type="Proteomes" id="UP000027361">
    <property type="component" value="Unassembled WGS sequence"/>
</dbReference>
<keyword evidence="6 14" id="KW-1133">Transmembrane helix</keyword>
<dbReference type="GO" id="GO:0005789">
    <property type="term" value="C:endoplasmic reticulum membrane"/>
    <property type="evidence" value="ECO:0007669"/>
    <property type="project" value="UniProtKB-SubCell"/>
</dbReference>
<dbReference type="OrthoDB" id="158360at2759"/>
<keyword evidence="4 14" id="KW-0812">Transmembrane</keyword>
<evidence type="ECO:0000256" key="4">
    <source>
        <dbReference type="ARBA" id="ARBA00022692"/>
    </source>
</evidence>
<dbReference type="STRING" id="1037660.A0A066VWT9"/>
<dbReference type="OMA" id="FCWLVIH"/>
<dbReference type="GO" id="GO:0031902">
    <property type="term" value="C:late endosome membrane"/>
    <property type="evidence" value="ECO:0007669"/>
    <property type="project" value="TreeGrafter"/>
</dbReference>
<dbReference type="HOGENOM" id="CLU_078260_0_0_1"/>
<comment type="similarity">
    <text evidence="9 11">Belongs to the BOS1 family.</text>
</comment>
<dbReference type="Pfam" id="PF12352">
    <property type="entry name" value="V-SNARE_C"/>
    <property type="match status" value="1"/>
</dbReference>
<dbReference type="PIRSF" id="PIRSF028865">
    <property type="entry name" value="Membrin-2"/>
    <property type="match status" value="1"/>
</dbReference>
<evidence type="ECO:0000256" key="14">
    <source>
        <dbReference type="SAM" id="Phobius"/>
    </source>
</evidence>
<keyword evidence="12" id="KW-0175">Coiled coil</keyword>
<dbReference type="EMBL" id="JMSN01000065">
    <property type="protein sequence ID" value="KDN43010.1"/>
    <property type="molecule type" value="Genomic_DNA"/>
</dbReference>
<evidence type="ECO:0000256" key="11">
    <source>
        <dbReference type="PIRNR" id="PIRNR028865"/>
    </source>
</evidence>
<name>A0A066VWT9_TILAU</name>
<evidence type="ECO:0000313" key="16">
    <source>
        <dbReference type="Proteomes" id="UP000027361"/>
    </source>
</evidence>
<comment type="function">
    <text evidence="11">SNARE required for protein transport between the ER and the Golgi complex.</text>
</comment>
<gene>
    <name evidence="15" type="ORF">K437DRAFT_225907</name>
</gene>
<dbReference type="PANTHER" id="PTHR21230">
    <property type="entry name" value="VESICLE TRANSPORT V-SNARE PROTEIN VTI1-RELATED"/>
    <property type="match status" value="1"/>
</dbReference>
<evidence type="ECO:0000256" key="2">
    <source>
        <dbReference type="ARBA" id="ARBA00004409"/>
    </source>
</evidence>
<dbReference type="GO" id="GO:0031201">
    <property type="term" value="C:SNARE complex"/>
    <property type="evidence" value="ECO:0007669"/>
    <property type="project" value="TreeGrafter"/>
</dbReference>
<evidence type="ECO:0000256" key="7">
    <source>
        <dbReference type="ARBA" id="ARBA00023034"/>
    </source>
</evidence>
<keyword evidence="8 11" id="KW-0472">Membrane</keyword>
<dbReference type="GO" id="GO:0006906">
    <property type="term" value="P:vesicle fusion"/>
    <property type="evidence" value="ECO:0007669"/>
    <property type="project" value="TreeGrafter"/>
</dbReference>